<dbReference type="Proteomes" id="UP000076722">
    <property type="component" value="Unassembled WGS sequence"/>
</dbReference>
<dbReference type="STRING" id="1314777.A0A164R8S3"/>
<feature type="compositionally biased region" description="Polar residues" evidence="7">
    <location>
        <begin position="231"/>
        <end position="252"/>
    </location>
</feature>
<feature type="compositionally biased region" description="Polar residues" evidence="7">
    <location>
        <begin position="1"/>
        <end position="20"/>
    </location>
</feature>
<dbReference type="Pfam" id="PF00628">
    <property type="entry name" value="PHD"/>
    <property type="match status" value="1"/>
</dbReference>
<dbReference type="InterPro" id="IPR013083">
    <property type="entry name" value="Znf_RING/FYVE/PHD"/>
</dbReference>
<feature type="compositionally biased region" description="Basic and acidic residues" evidence="7">
    <location>
        <begin position="217"/>
        <end position="227"/>
    </location>
</feature>
<dbReference type="InterPro" id="IPR001965">
    <property type="entry name" value="Znf_PHD"/>
</dbReference>
<dbReference type="EMBL" id="KV419422">
    <property type="protein sequence ID" value="KZS90344.1"/>
    <property type="molecule type" value="Genomic_DNA"/>
</dbReference>
<dbReference type="SMART" id="SM00249">
    <property type="entry name" value="PHD"/>
    <property type="match status" value="1"/>
</dbReference>
<evidence type="ECO:0000256" key="2">
    <source>
        <dbReference type="ARBA" id="ARBA00022723"/>
    </source>
</evidence>
<feature type="compositionally biased region" description="Polar residues" evidence="7">
    <location>
        <begin position="294"/>
        <end position="307"/>
    </location>
</feature>
<evidence type="ECO:0000256" key="3">
    <source>
        <dbReference type="ARBA" id="ARBA00022771"/>
    </source>
</evidence>
<reference evidence="9 10" key="1">
    <citation type="journal article" date="2016" name="Mol. Biol. Evol.">
        <title>Comparative Genomics of Early-Diverging Mushroom-Forming Fungi Provides Insights into the Origins of Lignocellulose Decay Capabilities.</title>
        <authorList>
            <person name="Nagy L.G."/>
            <person name="Riley R."/>
            <person name="Tritt A."/>
            <person name="Adam C."/>
            <person name="Daum C."/>
            <person name="Floudas D."/>
            <person name="Sun H."/>
            <person name="Yadav J.S."/>
            <person name="Pangilinan J."/>
            <person name="Larsson K.H."/>
            <person name="Matsuura K."/>
            <person name="Barry K."/>
            <person name="Labutti K."/>
            <person name="Kuo R."/>
            <person name="Ohm R.A."/>
            <person name="Bhattacharya S.S."/>
            <person name="Shirouzu T."/>
            <person name="Yoshinaga Y."/>
            <person name="Martin F.M."/>
            <person name="Grigoriev I.V."/>
            <person name="Hibbett D.S."/>
        </authorList>
    </citation>
    <scope>NUCLEOTIDE SEQUENCE [LARGE SCALE GENOMIC DNA]</scope>
    <source>
        <strain evidence="9 10">HHB9708</strain>
    </source>
</reference>
<feature type="region of interest" description="Disordered" evidence="7">
    <location>
        <begin position="896"/>
        <end position="947"/>
    </location>
</feature>
<dbReference type="PROSITE" id="PS01359">
    <property type="entry name" value="ZF_PHD_1"/>
    <property type="match status" value="1"/>
</dbReference>
<dbReference type="GO" id="GO:0045893">
    <property type="term" value="P:positive regulation of DNA-templated transcription"/>
    <property type="evidence" value="ECO:0007669"/>
    <property type="project" value="TreeGrafter"/>
</dbReference>
<dbReference type="GO" id="GO:0048188">
    <property type="term" value="C:Set1C/COMPASS complex"/>
    <property type="evidence" value="ECO:0007669"/>
    <property type="project" value="InterPro"/>
</dbReference>
<feature type="region of interest" description="Disordered" evidence="7">
    <location>
        <begin position="580"/>
        <end position="613"/>
    </location>
</feature>
<dbReference type="PROSITE" id="PS50016">
    <property type="entry name" value="ZF_PHD_2"/>
    <property type="match status" value="1"/>
</dbReference>
<dbReference type="AlphaFoldDB" id="A0A164R8S3"/>
<accession>A0A164R8S3</accession>
<evidence type="ECO:0000256" key="5">
    <source>
        <dbReference type="ARBA" id="ARBA00023242"/>
    </source>
</evidence>
<feature type="region of interest" description="Disordered" evidence="7">
    <location>
        <begin position="1"/>
        <end position="58"/>
    </location>
</feature>
<evidence type="ECO:0000313" key="10">
    <source>
        <dbReference type="Proteomes" id="UP000076722"/>
    </source>
</evidence>
<dbReference type="InterPro" id="IPR037869">
    <property type="entry name" value="Spp1/CFP1"/>
</dbReference>
<gene>
    <name evidence="9" type="ORF">SISNIDRAFT_551656</name>
</gene>
<evidence type="ECO:0000256" key="6">
    <source>
        <dbReference type="PROSITE-ProRule" id="PRU00146"/>
    </source>
</evidence>
<dbReference type="CDD" id="cd15522">
    <property type="entry name" value="PHD_TAF3"/>
    <property type="match status" value="1"/>
</dbReference>
<sequence length="994" mass="109103">MPDQPSESSTIVPLVSSYNHASPQPSTSTAPPATDNGNAARPKLSPRARNARARQRWGNLATDDFFADATYAPFSLDDRIRMQEPFQEPLEEIYDDIISHLPTPMSPAAALAYTAYGHLPQSPYSHRTRNEPRPIRPKGYSHTPNANGHTAETERRLQTPLFSDPPQPPRSFSGNSSATNSFHDSLGFTSSAHGTPRTTANSQEIVSGPDSAQRRTASHDTDYHAREQMATPESSPLFSVQRLPSSTTTPQRNGDRSLNALAPAPIITPPPGRSSAQPAEATEVPKPPDFKALNPTTPLASSFSSANRGFPPNEFTKSTSMHNGTPPRSRNGTLPAGSSLPQGSHLETYRPDYLQRGGRPSDFELQDAEADGHLNEHLKNSLSVTTSPEKGRRLKLYEERENSINGVGSTPPPPPLLESLPITPPKKLFSLADEATMESQIKTLPPEKQLKLQKRLEAFSAPRTHTTLKPIELPDKGRVIADEQLFLPKESSSIPQSKRPPPKKSKKKKKGPIKSNSMNDVTNDVPDNGSVITSLTDENGAFQKPAWPDDEFPWKQQRNEDNRETARMLAIQRYLLHDSDSSDSGEFELGSSGRNNGPATPPPSRRARGKRVMVNERFQKDLDTMEDELPTGYSGRLHLPMDPSDARAALIAKPEARALIYRSVRRKRAERAADRDGSDDGSLNCVCGLSDDDRPMVRCDGCRSWYHQNCMNITDENDLGEEWFCDTCHSHHMRVVEPTLVPTAEDNVPLRSSPPNVPLYQGPIPGFHAFGTPQFPQTPKSKRRFGYDSSGVGSSLSHSSQMPFWGESQESVNPTTPQQDQSKKSSVKVWSSPTFFDEASTEHDAPFDPMSTPSRGLKFDALLGMAATPKGLGTWSTRPGSMFATPFRGDGVSRFAKTNASPGGFSALEETPNFPESQNDQTRSRFNRELTHSPDPPSSPLANRSFGRVPTFDILKGKGRLDVNEGQVQKGSGLGLDDPFLDRSLGHGAKYSIL</sequence>
<protein>
    <recommendedName>
        <fullName evidence="8">PHD-type domain-containing protein</fullName>
    </recommendedName>
</protein>
<dbReference type="InterPro" id="IPR019787">
    <property type="entry name" value="Znf_PHD-finger"/>
</dbReference>
<feature type="compositionally biased region" description="Low complexity" evidence="7">
    <location>
        <begin position="21"/>
        <end position="34"/>
    </location>
</feature>
<feature type="compositionally biased region" description="Low complexity" evidence="7">
    <location>
        <begin position="789"/>
        <end position="800"/>
    </location>
</feature>
<feature type="compositionally biased region" description="Polar residues" evidence="7">
    <location>
        <begin position="170"/>
        <end position="205"/>
    </location>
</feature>
<proteinExistence type="predicted"/>
<evidence type="ECO:0000256" key="1">
    <source>
        <dbReference type="ARBA" id="ARBA00004123"/>
    </source>
</evidence>
<keyword evidence="3 6" id="KW-0863">Zinc-finger</keyword>
<evidence type="ECO:0000313" key="9">
    <source>
        <dbReference type="EMBL" id="KZS90344.1"/>
    </source>
</evidence>
<feature type="region of interest" description="Disordered" evidence="7">
    <location>
        <begin position="121"/>
        <end position="364"/>
    </location>
</feature>
<feature type="compositionally biased region" description="Polar residues" evidence="7">
    <location>
        <begin position="808"/>
        <end position="820"/>
    </location>
</feature>
<keyword evidence="2" id="KW-0479">Metal-binding</keyword>
<dbReference type="GO" id="GO:0008270">
    <property type="term" value="F:zinc ion binding"/>
    <property type="evidence" value="ECO:0007669"/>
    <property type="project" value="UniProtKB-KW"/>
</dbReference>
<comment type="subcellular location">
    <subcellularLocation>
        <location evidence="1">Nucleus</location>
    </subcellularLocation>
</comment>
<feature type="region of interest" description="Disordered" evidence="7">
    <location>
        <begin position="486"/>
        <end position="561"/>
    </location>
</feature>
<dbReference type="InterPro" id="IPR019786">
    <property type="entry name" value="Zinc_finger_PHD-type_CS"/>
</dbReference>
<dbReference type="PANTHER" id="PTHR46174:SF1">
    <property type="entry name" value="CXXC-TYPE ZINC FINGER PROTEIN 1"/>
    <property type="match status" value="1"/>
</dbReference>
<feature type="domain" description="PHD-type" evidence="8">
    <location>
        <begin position="682"/>
        <end position="731"/>
    </location>
</feature>
<evidence type="ECO:0000256" key="7">
    <source>
        <dbReference type="SAM" id="MobiDB-lite"/>
    </source>
</evidence>
<evidence type="ECO:0000256" key="4">
    <source>
        <dbReference type="ARBA" id="ARBA00022833"/>
    </source>
</evidence>
<feature type="compositionally biased region" description="Polar residues" evidence="7">
    <location>
        <begin position="315"/>
        <end position="332"/>
    </location>
</feature>
<keyword evidence="4" id="KW-0862">Zinc</keyword>
<feature type="compositionally biased region" description="Basic residues" evidence="7">
    <location>
        <begin position="44"/>
        <end position="55"/>
    </location>
</feature>
<evidence type="ECO:0000259" key="8">
    <source>
        <dbReference type="PROSITE" id="PS50016"/>
    </source>
</evidence>
<dbReference type="PANTHER" id="PTHR46174">
    <property type="entry name" value="CXXC-TYPE ZINC FINGER PROTEIN 1"/>
    <property type="match status" value="1"/>
</dbReference>
<name>A0A164R8S3_9AGAM</name>
<dbReference type="Gene3D" id="3.30.40.10">
    <property type="entry name" value="Zinc/RING finger domain, C3HC4 (zinc finger)"/>
    <property type="match status" value="1"/>
</dbReference>
<feature type="compositionally biased region" description="Basic and acidic residues" evidence="7">
    <location>
        <begin position="922"/>
        <end position="932"/>
    </location>
</feature>
<feature type="region of interest" description="Disordered" evidence="7">
    <location>
        <begin position="770"/>
        <end position="829"/>
    </location>
</feature>
<keyword evidence="5" id="KW-0539">Nucleus</keyword>
<dbReference type="InterPro" id="IPR011011">
    <property type="entry name" value="Znf_FYVE_PHD"/>
</dbReference>
<organism evidence="9 10">
    <name type="scientific">Sistotremastrum niveocremeum HHB9708</name>
    <dbReference type="NCBI Taxonomy" id="1314777"/>
    <lineage>
        <taxon>Eukaryota</taxon>
        <taxon>Fungi</taxon>
        <taxon>Dikarya</taxon>
        <taxon>Basidiomycota</taxon>
        <taxon>Agaricomycotina</taxon>
        <taxon>Agaricomycetes</taxon>
        <taxon>Sistotremastrales</taxon>
        <taxon>Sistotremastraceae</taxon>
        <taxon>Sertulicium</taxon>
        <taxon>Sertulicium niveocremeum</taxon>
    </lineage>
</organism>
<dbReference type="SUPFAM" id="SSF57903">
    <property type="entry name" value="FYVE/PHD zinc finger"/>
    <property type="match status" value="1"/>
</dbReference>
<feature type="compositionally biased region" description="Basic residues" evidence="7">
    <location>
        <begin position="500"/>
        <end position="512"/>
    </location>
</feature>
<keyword evidence="10" id="KW-1185">Reference proteome</keyword>
<dbReference type="OrthoDB" id="436852at2759"/>